<sequence length="91" mass="10185">MNIFDCRSSYRSSELPASIVQILHLVGKSEISPHGTEWTCNFIAPITRTAQCILNIIVRGETEQIAVTHGHVLWLMRYVLKIVHATAGAIR</sequence>
<dbReference type="EMBL" id="JANVFS010000031">
    <property type="protein sequence ID" value="KAJ4470695.1"/>
    <property type="molecule type" value="Genomic_DNA"/>
</dbReference>
<accession>A0A9W9DHD8</accession>
<dbReference type="AlphaFoldDB" id="A0A9W9DHD8"/>
<comment type="caution">
    <text evidence="1">The sequence shown here is derived from an EMBL/GenBank/DDBJ whole genome shotgun (WGS) entry which is preliminary data.</text>
</comment>
<name>A0A9W9DHD8_9AGAR</name>
<evidence type="ECO:0000313" key="2">
    <source>
        <dbReference type="Proteomes" id="UP001150238"/>
    </source>
</evidence>
<organism evidence="1 2">
    <name type="scientific">Lentinula lateritia</name>
    <dbReference type="NCBI Taxonomy" id="40482"/>
    <lineage>
        <taxon>Eukaryota</taxon>
        <taxon>Fungi</taxon>
        <taxon>Dikarya</taxon>
        <taxon>Basidiomycota</taxon>
        <taxon>Agaricomycotina</taxon>
        <taxon>Agaricomycetes</taxon>
        <taxon>Agaricomycetidae</taxon>
        <taxon>Agaricales</taxon>
        <taxon>Marasmiineae</taxon>
        <taxon>Omphalotaceae</taxon>
        <taxon>Lentinula</taxon>
    </lineage>
</organism>
<reference evidence="1" key="1">
    <citation type="submission" date="2022-08" db="EMBL/GenBank/DDBJ databases">
        <authorList>
            <consortium name="DOE Joint Genome Institute"/>
            <person name="Min B."/>
            <person name="Riley R."/>
            <person name="Sierra-Patev S."/>
            <person name="Naranjo-Ortiz M."/>
            <person name="Looney B."/>
            <person name="Konkel Z."/>
            <person name="Slot J.C."/>
            <person name="Sakamoto Y."/>
            <person name="Steenwyk J.L."/>
            <person name="Rokas A."/>
            <person name="Carro J."/>
            <person name="Camarero S."/>
            <person name="Ferreira P."/>
            <person name="Molpeceres G."/>
            <person name="Ruiz-Duenas F.J."/>
            <person name="Serrano A."/>
            <person name="Henrissat B."/>
            <person name="Drula E."/>
            <person name="Hughes K.W."/>
            <person name="Mata J.L."/>
            <person name="Ishikawa N.K."/>
            <person name="Vargas-Isla R."/>
            <person name="Ushijima S."/>
            <person name="Smith C.A."/>
            <person name="Ahrendt S."/>
            <person name="Andreopoulos W."/>
            <person name="He G."/>
            <person name="Labutti K."/>
            <person name="Lipzen A."/>
            <person name="Ng V."/>
            <person name="Sandor L."/>
            <person name="Barry K."/>
            <person name="Martinez A.T."/>
            <person name="Xiao Y."/>
            <person name="Gibbons J.G."/>
            <person name="Terashima K."/>
            <person name="Hibbett D.S."/>
            <person name="Grigoriev I.V."/>
        </authorList>
    </citation>
    <scope>NUCLEOTIDE SEQUENCE</scope>
    <source>
        <strain evidence="1">Sp2 HRB7682 ss15</strain>
    </source>
</reference>
<proteinExistence type="predicted"/>
<reference evidence="1" key="2">
    <citation type="journal article" date="2023" name="Proc. Natl. Acad. Sci. U.S.A.">
        <title>A global phylogenomic analysis of the shiitake genus Lentinula.</title>
        <authorList>
            <person name="Sierra-Patev S."/>
            <person name="Min B."/>
            <person name="Naranjo-Ortiz M."/>
            <person name="Looney B."/>
            <person name="Konkel Z."/>
            <person name="Slot J.C."/>
            <person name="Sakamoto Y."/>
            <person name="Steenwyk J.L."/>
            <person name="Rokas A."/>
            <person name="Carro J."/>
            <person name="Camarero S."/>
            <person name="Ferreira P."/>
            <person name="Molpeceres G."/>
            <person name="Ruiz-Duenas F.J."/>
            <person name="Serrano A."/>
            <person name="Henrissat B."/>
            <person name="Drula E."/>
            <person name="Hughes K.W."/>
            <person name="Mata J.L."/>
            <person name="Ishikawa N.K."/>
            <person name="Vargas-Isla R."/>
            <person name="Ushijima S."/>
            <person name="Smith C.A."/>
            <person name="Donoghue J."/>
            <person name="Ahrendt S."/>
            <person name="Andreopoulos W."/>
            <person name="He G."/>
            <person name="LaButti K."/>
            <person name="Lipzen A."/>
            <person name="Ng V."/>
            <person name="Riley R."/>
            <person name="Sandor L."/>
            <person name="Barry K."/>
            <person name="Martinez A.T."/>
            <person name="Xiao Y."/>
            <person name="Gibbons J.G."/>
            <person name="Terashima K."/>
            <person name="Grigoriev I.V."/>
            <person name="Hibbett D."/>
        </authorList>
    </citation>
    <scope>NUCLEOTIDE SEQUENCE</scope>
    <source>
        <strain evidence="1">Sp2 HRB7682 ss15</strain>
    </source>
</reference>
<protein>
    <submittedName>
        <fullName evidence="1">Uncharacterized protein</fullName>
    </submittedName>
</protein>
<dbReference type="Proteomes" id="UP001150238">
    <property type="component" value="Unassembled WGS sequence"/>
</dbReference>
<gene>
    <name evidence="1" type="ORF">C8J55DRAFT_183827</name>
</gene>
<evidence type="ECO:0000313" key="1">
    <source>
        <dbReference type="EMBL" id="KAJ4470695.1"/>
    </source>
</evidence>